<organism evidence="2 3">
    <name type="scientific">Hypholoma sublateritium (strain FD-334 SS-4)</name>
    <dbReference type="NCBI Taxonomy" id="945553"/>
    <lineage>
        <taxon>Eukaryota</taxon>
        <taxon>Fungi</taxon>
        <taxon>Dikarya</taxon>
        <taxon>Basidiomycota</taxon>
        <taxon>Agaricomycotina</taxon>
        <taxon>Agaricomycetes</taxon>
        <taxon>Agaricomycetidae</taxon>
        <taxon>Agaricales</taxon>
        <taxon>Agaricineae</taxon>
        <taxon>Strophariaceae</taxon>
        <taxon>Hypholoma</taxon>
    </lineage>
</organism>
<feature type="compositionally biased region" description="Low complexity" evidence="1">
    <location>
        <begin position="45"/>
        <end position="57"/>
    </location>
</feature>
<evidence type="ECO:0000313" key="3">
    <source>
        <dbReference type="Proteomes" id="UP000054270"/>
    </source>
</evidence>
<evidence type="ECO:0000256" key="1">
    <source>
        <dbReference type="SAM" id="MobiDB-lite"/>
    </source>
</evidence>
<proteinExistence type="predicted"/>
<reference evidence="3" key="1">
    <citation type="submission" date="2014-04" db="EMBL/GenBank/DDBJ databases">
        <title>Evolutionary Origins and Diversification of the Mycorrhizal Mutualists.</title>
        <authorList>
            <consortium name="DOE Joint Genome Institute"/>
            <consortium name="Mycorrhizal Genomics Consortium"/>
            <person name="Kohler A."/>
            <person name="Kuo A."/>
            <person name="Nagy L.G."/>
            <person name="Floudas D."/>
            <person name="Copeland A."/>
            <person name="Barry K.W."/>
            <person name="Cichocki N."/>
            <person name="Veneault-Fourrey C."/>
            <person name="LaButti K."/>
            <person name="Lindquist E.A."/>
            <person name="Lipzen A."/>
            <person name="Lundell T."/>
            <person name="Morin E."/>
            <person name="Murat C."/>
            <person name="Riley R."/>
            <person name="Ohm R."/>
            <person name="Sun H."/>
            <person name="Tunlid A."/>
            <person name="Henrissat B."/>
            <person name="Grigoriev I.V."/>
            <person name="Hibbett D.S."/>
            <person name="Martin F."/>
        </authorList>
    </citation>
    <scope>NUCLEOTIDE SEQUENCE [LARGE SCALE GENOMIC DNA]</scope>
    <source>
        <strain evidence="3">FD-334 SS-4</strain>
    </source>
</reference>
<dbReference type="AlphaFoldDB" id="A0A0D2NZV7"/>
<dbReference type="EMBL" id="KN817553">
    <property type="protein sequence ID" value="KJA22016.1"/>
    <property type="molecule type" value="Genomic_DNA"/>
</dbReference>
<gene>
    <name evidence="2" type="ORF">HYPSUDRAFT_671171</name>
</gene>
<sequence>MRVMANELLPALFGIYISNQDIFPSLADVHASCSSNPSNPSVRMPARVPSRSGSRRSVGADDIDAHGPCAQCIGKSASYYHCRCARRLVCVHVPRDATPRSPATARAAPLTVSPSAVTKCVFPTCSRARTANLRRTAVPLILHPSPTPPTCSCSAHHPGISRPPPRRTGLAVNRRHSELEVGHVISRRMGDKNRCR</sequence>
<name>A0A0D2NZV7_HYPSF</name>
<evidence type="ECO:0000313" key="2">
    <source>
        <dbReference type="EMBL" id="KJA22016.1"/>
    </source>
</evidence>
<feature type="region of interest" description="Disordered" evidence="1">
    <location>
        <begin position="34"/>
        <end position="59"/>
    </location>
</feature>
<keyword evidence="3" id="KW-1185">Reference proteome</keyword>
<protein>
    <submittedName>
        <fullName evidence="2">Uncharacterized protein</fullName>
    </submittedName>
</protein>
<dbReference type="Proteomes" id="UP000054270">
    <property type="component" value="Unassembled WGS sequence"/>
</dbReference>
<accession>A0A0D2NZV7</accession>